<dbReference type="Proteomes" id="UP000516105">
    <property type="component" value="Chromosome"/>
</dbReference>
<feature type="transmembrane region" description="Helical" evidence="1">
    <location>
        <begin position="44"/>
        <end position="60"/>
    </location>
</feature>
<keyword evidence="3" id="KW-1185">Reference proteome</keyword>
<organism evidence="2 3">
    <name type="scientific">Sphingomonas sediminicola</name>
    <dbReference type="NCBI Taxonomy" id="386874"/>
    <lineage>
        <taxon>Bacteria</taxon>
        <taxon>Pseudomonadati</taxon>
        <taxon>Pseudomonadota</taxon>
        <taxon>Alphaproteobacteria</taxon>
        <taxon>Sphingomonadales</taxon>
        <taxon>Sphingomonadaceae</taxon>
        <taxon>Sphingomonas</taxon>
    </lineage>
</organism>
<accession>A0ABX6T929</accession>
<name>A0ABX6T929_9SPHN</name>
<keyword evidence="1" id="KW-0812">Transmembrane</keyword>
<dbReference type="Pfam" id="PF20337">
    <property type="entry name" value="DUF6632"/>
    <property type="match status" value="1"/>
</dbReference>
<sequence>MANQRLLSWALIAFGAIFCLVYPLAMVWPSGWAWHEGSPATNDYFLMIVGIYATLGVFLMRAARDPAANASLIWFTVWSSVVHAGVMAYEAMRTPMQGGHLFGDVPALLLVALVLGLLMSRTDQAGSRTTA</sequence>
<dbReference type="EMBL" id="CP060782">
    <property type="protein sequence ID" value="QNP45748.1"/>
    <property type="molecule type" value="Genomic_DNA"/>
</dbReference>
<dbReference type="RefSeq" id="WP_187708701.1">
    <property type="nucleotide sequence ID" value="NZ_CP060782.1"/>
</dbReference>
<keyword evidence="1" id="KW-1133">Transmembrane helix</keyword>
<evidence type="ECO:0000313" key="2">
    <source>
        <dbReference type="EMBL" id="QNP45748.1"/>
    </source>
</evidence>
<reference evidence="2 3" key="1">
    <citation type="submission" date="2020-08" db="EMBL/GenBank/DDBJ databases">
        <title>Genome sequence of Sphingomonas sediminicola KACC 15039T.</title>
        <authorList>
            <person name="Hyun D.-W."/>
            <person name="Bae J.-W."/>
        </authorList>
    </citation>
    <scope>NUCLEOTIDE SEQUENCE [LARGE SCALE GENOMIC DNA]</scope>
    <source>
        <strain evidence="2 3">KACC 15039</strain>
    </source>
</reference>
<protein>
    <recommendedName>
        <fullName evidence="4">DUF1761 domain-containing protein</fullName>
    </recommendedName>
</protein>
<proteinExistence type="predicted"/>
<feature type="transmembrane region" description="Helical" evidence="1">
    <location>
        <begin position="7"/>
        <end position="24"/>
    </location>
</feature>
<dbReference type="InterPro" id="IPR046572">
    <property type="entry name" value="DUF6632"/>
</dbReference>
<feature type="transmembrane region" description="Helical" evidence="1">
    <location>
        <begin position="72"/>
        <end position="89"/>
    </location>
</feature>
<evidence type="ECO:0000313" key="3">
    <source>
        <dbReference type="Proteomes" id="UP000516105"/>
    </source>
</evidence>
<evidence type="ECO:0008006" key="4">
    <source>
        <dbReference type="Google" id="ProtNLM"/>
    </source>
</evidence>
<gene>
    <name evidence="2" type="ORF">H9L14_14765</name>
</gene>
<feature type="transmembrane region" description="Helical" evidence="1">
    <location>
        <begin position="101"/>
        <end position="119"/>
    </location>
</feature>
<keyword evidence="1" id="KW-0472">Membrane</keyword>
<evidence type="ECO:0000256" key="1">
    <source>
        <dbReference type="SAM" id="Phobius"/>
    </source>
</evidence>